<dbReference type="Gene3D" id="3.90.470.20">
    <property type="entry name" value="4'-phosphopantetheinyl transferase domain"/>
    <property type="match status" value="1"/>
</dbReference>
<comment type="similarity">
    <text evidence="1">Belongs to the P-Pant transferase superfamily. Gsp/Sfp/HetI/AcpT family.</text>
</comment>
<dbReference type="RefSeq" id="WP_311730445.1">
    <property type="nucleotide sequence ID" value="NZ_JAVRFD010000038.1"/>
</dbReference>
<evidence type="ECO:0000313" key="5">
    <source>
        <dbReference type="Proteomes" id="UP001180754"/>
    </source>
</evidence>
<dbReference type="GO" id="GO:0016740">
    <property type="term" value="F:transferase activity"/>
    <property type="evidence" value="ECO:0007669"/>
    <property type="project" value="UniProtKB-KW"/>
</dbReference>
<protein>
    <submittedName>
        <fullName evidence="4">4'-phosphopantetheinyl transferase superfamily protein</fullName>
    </submittedName>
</protein>
<dbReference type="Pfam" id="PF01648">
    <property type="entry name" value="ACPS"/>
    <property type="match status" value="1"/>
</dbReference>
<evidence type="ECO:0000256" key="1">
    <source>
        <dbReference type="ARBA" id="ARBA00010990"/>
    </source>
</evidence>
<dbReference type="InterPro" id="IPR050559">
    <property type="entry name" value="P-Pant_transferase_sf"/>
</dbReference>
<evidence type="ECO:0000313" key="4">
    <source>
        <dbReference type="EMBL" id="MDT0549870.1"/>
    </source>
</evidence>
<evidence type="ECO:0000256" key="2">
    <source>
        <dbReference type="ARBA" id="ARBA00022679"/>
    </source>
</evidence>
<organism evidence="4 5">
    <name type="scientific">Streptomyces lonegramiae</name>
    <dbReference type="NCBI Taxonomy" id="3075524"/>
    <lineage>
        <taxon>Bacteria</taxon>
        <taxon>Bacillati</taxon>
        <taxon>Actinomycetota</taxon>
        <taxon>Actinomycetes</taxon>
        <taxon>Kitasatosporales</taxon>
        <taxon>Streptomycetaceae</taxon>
        <taxon>Streptomyces</taxon>
    </lineage>
</organism>
<gene>
    <name evidence="4" type="ORF">RND15_45580</name>
</gene>
<keyword evidence="5" id="KW-1185">Reference proteome</keyword>
<dbReference type="PANTHER" id="PTHR12215">
    <property type="entry name" value="PHOSPHOPANTETHEINE TRANSFERASE"/>
    <property type="match status" value="1"/>
</dbReference>
<sequence length="266" mass="28754">MSADGAPVPPLALTGPDGPWHPVREAFAAHGRAVVHSRWREWPPAGPQGPALDARDRRRLRTLPRPAARGRFVASRLLLKHLVAAVSDTTAEAVCLAYESGGRPYAVRPGGYRVEISLSHTGDLLVAGVSRRGRIGVDVEAAGRPMCYDDVGPRLCAPAERAALAGLAEPERERALLRLWTLKEAYTKALGRGMRLAFAEFEFEAMVSRGGWRFMVSEVSGGEKENGHLMSAVWRQHACSVGGFGRELVEWPGGFGNNRMRADGGG</sequence>
<dbReference type="PANTHER" id="PTHR12215:SF10">
    <property type="entry name" value="L-AMINOADIPATE-SEMIALDEHYDE DEHYDROGENASE-PHOSPHOPANTETHEINYL TRANSFERASE"/>
    <property type="match status" value="1"/>
</dbReference>
<proteinExistence type="inferred from homology"/>
<feature type="domain" description="4'-phosphopantetheinyl transferase" evidence="3">
    <location>
        <begin position="134"/>
        <end position="216"/>
    </location>
</feature>
<keyword evidence="2 4" id="KW-0808">Transferase</keyword>
<dbReference type="Proteomes" id="UP001180754">
    <property type="component" value="Unassembled WGS sequence"/>
</dbReference>
<comment type="caution">
    <text evidence="4">The sequence shown here is derived from an EMBL/GenBank/DDBJ whole genome shotgun (WGS) entry which is preliminary data.</text>
</comment>
<dbReference type="SUPFAM" id="SSF56214">
    <property type="entry name" value="4'-phosphopantetheinyl transferase"/>
    <property type="match status" value="2"/>
</dbReference>
<dbReference type="EMBL" id="JAVRFD010000038">
    <property type="protein sequence ID" value="MDT0549870.1"/>
    <property type="molecule type" value="Genomic_DNA"/>
</dbReference>
<dbReference type="InterPro" id="IPR037143">
    <property type="entry name" value="4-PPantetheinyl_Trfase_dom_sf"/>
</dbReference>
<accession>A0ABU2XWG5</accession>
<name>A0ABU2XWG5_9ACTN</name>
<reference evidence="4" key="1">
    <citation type="submission" date="2024-05" db="EMBL/GenBank/DDBJ databases">
        <title>30 novel species of actinomycetes from the DSMZ collection.</title>
        <authorList>
            <person name="Nouioui I."/>
        </authorList>
    </citation>
    <scope>NUCLEOTIDE SEQUENCE</scope>
    <source>
        <strain evidence="4">DSM 41529</strain>
    </source>
</reference>
<evidence type="ECO:0000259" key="3">
    <source>
        <dbReference type="Pfam" id="PF01648"/>
    </source>
</evidence>
<dbReference type="InterPro" id="IPR008278">
    <property type="entry name" value="4-PPantetheinyl_Trfase_dom"/>
</dbReference>